<keyword evidence="1" id="KW-0472">Membrane</keyword>
<keyword evidence="1" id="KW-1133">Transmembrane helix</keyword>
<dbReference type="AlphaFoldDB" id="A0A075QND2"/>
<geneLocation type="mitochondrion" evidence="2"/>
<name>A0A075QND2_9CAEN</name>
<keyword evidence="1" id="KW-0812">Transmembrane</keyword>
<feature type="transmembrane region" description="Helical" evidence="1">
    <location>
        <begin position="48"/>
        <end position="71"/>
    </location>
</feature>
<evidence type="ECO:0000256" key="1">
    <source>
        <dbReference type="SAM" id="Phobius"/>
    </source>
</evidence>
<feature type="transmembrane region" description="Helical" evidence="1">
    <location>
        <begin position="123"/>
        <end position="145"/>
    </location>
</feature>
<sequence length="160" mass="17312">MTLVLVALVISVLLLLLPAMTQPLTLGLVILIMTLGGCGLCGLFMSAWYGYMLFLVYVGGLLVMFAYVAALIPNVVYLINFKYLVFMGLGFLGLLMLFEGFYIDSGLLTPESVEWDSYEGIELCTAGGLIVALAHILLVTLVAVVKICNTRGGALRAFKF</sequence>
<organism evidence="2">
    <name type="scientific">Dendropoma corrodens</name>
    <name type="common">ringed wormsnail</name>
    <dbReference type="NCBI Taxonomy" id="169304"/>
    <lineage>
        <taxon>Eukaryota</taxon>
        <taxon>Metazoa</taxon>
        <taxon>Spiralia</taxon>
        <taxon>Lophotrochozoa</taxon>
        <taxon>Mollusca</taxon>
        <taxon>Gastropoda</taxon>
        <taxon>Caenogastropoda</taxon>
        <taxon>Littorinimorpha</taxon>
        <taxon>Vermetoidea</taxon>
        <taxon>Vermetidae</taxon>
        <taxon>Dendropoma</taxon>
    </lineage>
</organism>
<protein>
    <submittedName>
        <fullName evidence="2">NADH dehydrogenase subunit 6</fullName>
    </submittedName>
</protein>
<feature type="transmembrane region" description="Helical" evidence="1">
    <location>
        <begin position="83"/>
        <end position="103"/>
    </location>
</feature>
<reference evidence="2" key="1">
    <citation type="journal article" date="2014" name="Malacologia">
        <title>Deconstructing Dendropoma: a systematic revision of a world-wide worm-snail group with descriptions of new genera (Caenogastropoda: Vermetidae).</title>
        <authorList>
            <person name="Golding R.E."/>
            <person name="Bieler R."/>
            <person name="Rawlings T.A."/>
            <person name="Collins T.M."/>
        </authorList>
    </citation>
    <scope>NUCLEOTIDE SEQUENCE</scope>
    <source>
        <strain evidence="2">Dcorr082510-4Barb.noprim</strain>
    </source>
</reference>
<evidence type="ECO:0000313" key="2">
    <source>
        <dbReference type="EMBL" id="AIG21317.1"/>
    </source>
</evidence>
<dbReference type="EMBL" id="KC583425">
    <property type="protein sequence ID" value="AIG21317.1"/>
    <property type="molecule type" value="Genomic_DNA"/>
</dbReference>
<accession>A0A075QND2</accession>
<keyword evidence="2" id="KW-0496">Mitochondrion</keyword>
<proteinExistence type="predicted"/>